<organism evidence="4 5">
    <name type="scientific">Daphnia galeata</name>
    <dbReference type="NCBI Taxonomy" id="27404"/>
    <lineage>
        <taxon>Eukaryota</taxon>
        <taxon>Metazoa</taxon>
        <taxon>Ecdysozoa</taxon>
        <taxon>Arthropoda</taxon>
        <taxon>Crustacea</taxon>
        <taxon>Branchiopoda</taxon>
        <taxon>Diplostraca</taxon>
        <taxon>Cladocera</taxon>
        <taxon>Anomopoda</taxon>
        <taxon>Daphniidae</taxon>
        <taxon>Daphnia</taxon>
    </lineage>
</organism>
<dbReference type="CDD" id="cd00190">
    <property type="entry name" value="Tryp_SPc"/>
    <property type="match status" value="1"/>
</dbReference>
<evidence type="ECO:0000313" key="4">
    <source>
        <dbReference type="EMBL" id="CAH0099930.1"/>
    </source>
</evidence>
<feature type="chain" id="PRO_5035170803" description="Peptidase S1 domain-containing protein" evidence="2">
    <location>
        <begin position="17"/>
        <end position="293"/>
    </location>
</feature>
<dbReference type="Pfam" id="PF00089">
    <property type="entry name" value="Trypsin"/>
    <property type="match status" value="1"/>
</dbReference>
<feature type="domain" description="Peptidase S1" evidence="3">
    <location>
        <begin position="26"/>
        <end position="276"/>
    </location>
</feature>
<feature type="signal peptide" evidence="2">
    <location>
        <begin position="1"/>
        <end position="16"/>
    </location>
</feature>
<gene>
    <name evidence="4" type="ORF">DGAL_LOCUS2091</name>
</gene>
<dbReference type="GO" id="GO:0004252">
    <property type="term" value="F:serine-type endopeptidase activity"/>
    <property type="evidence" value="ECO:0007669"/>
    <property type="project" value="InterPro"/>
</dbReference>
<dbReference type="FunFam" id="2.40.10.10:FF:000068">
    <property type="entry name" value="transmembrane protease serine 2"/>
    <property type="match status" value="1"/>
</dbReference>
<dbReference type="InterPro" id="IPR009003">
    <property type="entry name" value="Peptidase_S1_PA"/>
</dbReference>
<dbReference type="PRINTS" id="PR00722">
    <property type="entry name" value="CHYMOTRYPSIN"/>
</dbReference>
<proteinExistence type="predicted"/>
<keyword evidence="5" id="KW-1185">Reference proteome</keyword>
<comment type="caution">
    <text evidence="4">The sequence shown here is derived from an EMBL/GenBank/DDBJ whole genome shotgun (WGS) entry which is preliminary data.</text>
</comment>
<evidence type="ECO:0000256" key="1">
    <source>
        <dbReference type="ARBA" id="ARBA00023157"/>
    </source>
</evidence>
<dbReference type="PROSITE" id="PS50240">
    <property type="entry name" value="TRYPSIN_DOM"/>
    <property type="match status" value="1"/>
</dbReference>
<dbReference type="PANTHER" id="PTHR24258:SF140">
    <property type="entry name" value="BCDNA.GH08420-RELATED"/>
    <property type="match status" value="1"/>
</dbReference>
<evidence type="ECO:0000313" key="5">
    <source>
        <dbReference type="Proteomes" id="UP000789390"/>
    </source>
</evidence>
<dbReference type="InterPro" id="IPR001314">
    <property type="entry name" value="Peptidase_S1A"/>
</dbReference>
<dbReference type="Gene3D" id="2.40.10.10">
    <property type="entry name" value="Trypsin-like serine proteases"/>
    <property type="match status" value="1"/>
</dbReference>
<dbReference type="InterPro" id="IPR043504">
    <property type="entry name" value="Peptidase_S1_PA_chymotrypsin"/>
</dbReference>
<reference evidence="4" key="1">
    <citation type="submission" date="2021-11" db="EMBL/GenBank/DDBJ databases">
        <authorList>
            <person name="Schell T."/>
        </authorList>
    </citation>
    <scope>NUCLEOTIDE SEQUENCE</scope>
    <source>
        <strain evidence="4">M5</strain>
    </source>
</reference>
<dbReference type="SMART" id="SM00020">
    <property type="entry name" value="Tryp_SPc"/>
    <property type="match status" value="1"/>
</dbReference>
<dbReference type="AlphaFoldDB" id="A0A8J2RNU6"/>
<accession>A0A8J2RNU6</accession>
<evidence type="ECO:0000256" key="2">
    <source>
        <dbReference type="SAM" id="SignalP"/>
    </source>
</evidence>
<dbReference type="OrthoDB" id="6358644at2759"/>
<name>A0A8J2RNU6_9CRUS</name>
<protein>
    <recommendedName>
        <fullName evidence="3">Peptidase S1 domain-containing protein</fullName>
    </recommendedName>
</protein>
<evidence type="ECO:0000259" key="3">
    <source>
        <dbReference type="PROSITE" id="PS50240"/>
    </source>
</evidence>
<dbReference type="Proteomes" id="UP000789390">
    <property type="component" value="Unassembled WGS sequence"/>
</dbReference>
<keyword evidence="2" id="KW-0732">Signal</keyword>
<dbReference type="InterPro" id="IPR001254">
    <property type="entry name" value="Trypsin_dom"/>
</dbReference>
<sequence length="293" mass="31507">MKSVLLLIAVVCSVSGLPALYDDERIIGGDLAKPGNFSYVVSITENDRHFCGGFIYSNRWIVTAASCVVGKTASKLKVIAGQVSAITSDPNEQTLAVYTITPVPQYDSTLKTYDIALLRLSTDIVFDYKYVDFVSYNELDDDLPGIVMGWGTTFDGGLESVNLHFGEVSVIPMTQDTTCGKYKYPEFNFATMICVSNNATATATSTPASGEVEVHDDSLPGSPCQYDEGSPLVQVNEEGVPIAVGILSKINGCSADSYSVYTRVSIFYSWLTNTAGQQPTRPTPTTTTEAISG</sequence>
<dbReference type="PANTHER" id="PTHR24258">
    <property type="entry name" value="SERINE PROTEASE-RELATED"/>
    <property type="match status" value="1"/>
</dbReference>
<keyword evidence="1" id="KW-1015">Disulfide bond</keyword>
<dbReference type="GO" id="GO:0006508">
    <property type="term" value="P:proteolysis"/>
    <property type="evidence" value="ECO:0007669"/>
    <property type="project" value="InterPro"/>
</dbReference>
<dbReference type="SUPFAM" id="SSF50494">
    <property type="entry name" value="Trypsin-like serine proteases"/>
    <property type="match status" value="1"/>
</dbReference>
<dbReference type="EMBL" id="CAKKLH010000027">
    <property type="protein sequence ID" value="CAH0099930.1"/>
    <property type="molecule type" value="Genomic_DNA"/>
</dbReference>